<dbReference type="InterPro" id="IPR050465">
    <property type="entry name" value="UPF0194_transport"/>
</dbReference>
<dbReference type="AlphaFoldDB" id="A0A5C6CZH5"/>
<evidence type="ECO:0000256" key="3">
    <source>
        <dbReference type="SAM" id="Coils"/>
    </source>
</evidence>
<feature type="domain" description="Multidrug resistance protein MdtA-like C-terminal permuted SH3" evidence="6">
    <location>
        <begin position="441"/>
        <end position="496"/>
    </location>
</feature>
<dbReference type="GO" id="GO:0030313">
    <property type="term" value="C:cell envelope"/>
    <property type="evidence" value="ECO:0007669"/>
    <property type="project" value="UniProtKB-SubCell"/>
</dbReference>
<comment type="caution">
    <text evidence="7">The sequence shown here is derived from an EMBL/GenBank/DDBJ whole genome shotgun (WGS) entry which is preliminary data.</text>
</comment>
<accession>A0A5C6CZH5</accession>
<feature type="coiled-coil region" evidence="3">
    <location>
        <begin position="121"/>
        <end position="206"/>
    </location>
</feature>
<feature type="compositionally biased region" description="Polar residues" evidence="4">
    <location>
        <begin position="31"/>
        <end position="45"/>
    </location>
</feature>
<evidence type="ECO:0000313" key="8">
    <source>
        <dbReference type="Proteomes" id="UP000318437"/>
    </source>
</evidence>
<feature type="region of interest" description="Disordered" evidence="4">
    <location>
        <begin position="28"/>
        <end position="57"/>
    </location>
</feature>
<protein>
    <submittedName>
        <fullName evidence="7">Periplasmic multidrug efflux lipoprotein</fullName>
    </submittedName>
</protein>
<reference evidence="7 8" key="1">
    <citation type="submission" date="2019-02" db="EMBL/GenBank/DDBJ databases">
        <title>Deep-cultivation of Planctomycetes and their phenomic and genomic characterization uncovers novel biology.</title>
        <authorList>
            <person name="Wiegand S."/>
            <person name="Jogler M."/>
            <person name="Boedeker C."/>
            <person name="Pinto D."/>
            <person name="Vollmers J."/>
            <person name="Rivas-Marin E."/>
            <person name="Kohn T."/>
            <person name="Peeters S.H."/>
            <person name="Heuer A."/>
            <person name="Rast P."/>
            <person name="Oberbeckmann S."/>
            <person name="Bunk B."/>
            <person name="Jeske O."/>
            <person name="Meyerdierks A."/>
            <person name="Storesund J.E."/>
            <person name="Kallscheuer N."/>
            <person name="Luecker S."/>
            <person name="Lage O.M."/>
            <person name="Pohl T."/>
            <person name="Merkel B.J."/>
            <person name="Hornburger P."/>
            <person name="Mueller R.-W."/>
            <person name="Bruemmer F."/>
            <person name="Labrenz M."/>
            <person name="Spormann A.M."/>
            <person name="Op Den Camp H."/>
            <person name="Overmann J."/>
            <person name="Amann R."/>
            <person name="Jetten M.S.M."/>
            <person name="Mascher T."/>
            <person name="Medema M.H."/>
            <person name="Devos D.P."/>
            <person name="Kaster A.-K."/>
            <person name="Ovreas L."/>
            <person name="Rohde M."/>
            <person name="Galperin M.Y."/>
            <person name="Jogler C."/>
        </authorList>
    </citation>
    <scope>NUCLEOTIDE SEQUENCE [LARGE SCALE GENOMIC DNA]</scope>
    <source>
        <strain evidence="7 8">Pla144</strain>
    </source>
</reference>
<dbReference type="PANTHER" id="PTHR32347:SF14">
    <property type="entry name" value="EFFLUX SYSTEM COMPONENT YKNX-RELATED"/>
    <property type="match status" value="1"/>
</dbReference>
<keyword evidence="8" id="KW-1185">Reference proteome</keyword>
<feature type="chain" id="PRO_5022714963" evidence="5">
    <location>
        <begin position="26"/>
        <end position="503"/>
    </location>
</feature>
<evidence type="ECO:0000313" key="7">
    <source>
        <dbReference type="EMBL" id="TWU30283.1"/>
    </source>
</evidence>
<evidence type="ECO:0000256" key="1">
    <source>
        <dbReference type="ARBA" id="ARBA00004196"/>
    </source>
</evidence>
<dbReference type="InterPro" id="IPR058627">
    <property type="entry name" value="MdtA-like_C"/>
</dbReference>
<dbReference type="Gene3D" id="2.40.420.20">
    <property type="match status" value="1"/>
</dbReference>
<evidence type="ECO:0000256" key="5">
    <source>
        <dbReference type="SAM" id="SignalP"/>
    </source>
</evidence>
<keyword evidence="7" id="KW-0449">Lipoprotein</keyword>
<dbReference type="Pfam" id="PF25967">
    <property type="entry name" value="RND-MFP_C"/>
    <property type="match status" value="1"/>
</dbReference>
<proteinExistence type="predicted"/>
<evidence type="ECO:0000256" key="2">
    <source>
        <dbReference type="ARBA" id="ARBA00023054"/>
    </source>
</evidence>
<keyword evidence="2 3" id="KW-0175">Coiled coil</keyword>
<sequence length="503" mass="56939" precursor="true">MTRSLFLFLLAFGIVSLGAIQNLQAVEGDSADSQKGTKSASTLPGSKQKDVSRKTYTVSPRPLRIEESVEGHLVATEMAEISVWPESWSDFKIKEVVPHGAHVQKGETLLQFDDKHLNKAIADLELDLNLGELRINRAEQEIPRKERSLERQLANAEEALKRIKEDYERYRETEREQSIDSANMSLKMAKFNLDYYKDELEQLQKMYEADDLTEETEEIVLRRQKFMVEYGTFNYEMSKYYHDQMLNVNIPRRDHDMEKSLEKVEELVEDAQIASQIDTNVARYELEKQRSQRKEALDKHIKLLSDRGLMAIKSPIAGVVYYGQSTDGKWSKIADLRQKLIPGKAADKQSVLLTVLDVSELEVLALLDEKLRIGIKSGQSVKVQPVAEGSDPLEAKVASISSTPVTDGKFELKVDLTGDSPEWLVPGMSCKVEVVTYEKQDALLVPKEAVHEDDATDREYVRVVQDEKVKKTWVETGRSKGKNIEITSGLAAGDVVSLEDEED</sequence>
<dbReference type="Gene3D" id="2.40.50.100">
    <property type="match status" value="1"/>
</dbReference>
<organism evidence="7 8">
    <name type="scientific">Bythopirellula polymerisocia</name>
    <dbReference type="NCBI Taxonomy" id="2528003"/>
    <lineage>
        <taxon>Bacteria</taxon>
        <taxon>Pseudomonadati</taxon>
        <taxon>Planctomycetota</taxon>
        <taxon>Planctomycetia</taxon>
        <taxon>Pirellulales</taxon>
        <taxon>Lacipirellulaceae</taxon>
        <taxon>Bythopirellula</taxon>
    </lineage>
</organism>
<gene>
    <name evidence="7" type="ORF">Pla144_10690</name>
</gene>
<evidence type="ECO:0000259" key="6">
    <source>
        <dbReference type="Pfam" id="PF25967"/>
    </source>
</evidence>
<dbReference type="EMBL" id="SJPS01000001">
    <property type="protein sequence ID" value="TWU30283.1"/>
    <property type="molecule type" value="Genomic_DNA"/>
</dbReference>
<dbReference type="OrthoDB" id="243506at2"/>
<name>A0A5C6CZH5_9BACT</name>
<feature type="signal peptide" evidence="5">
    <location>
        <begin position="1"/>
        <end position="25"/>
    </location>
</feature>
<dbReference type="RefSeq" id="WP_146448385.1">
    <property type="nucleotide sequence ID" value="NZ_SJPS01000001.1"/>
</dbReference>
<keyword evidence="5" id="KW-0732">Signal</keyword>
<evidence type="ECO:0000256" key="4">
    <source>
        <dbReference type="SAM" id="MobiDB-lite"/>
    </source>
</evidence>
<dbReference type="Gene3D" id="2.40.30.170">
    <property type="match status" value="1"/>
</dbReference>
<dbReference type="PANTHER" id="PTHR32347">
    <property type="entry name" value="EFFLUX SYSTEM COMPONENT YKNX-RELATED"/>
    <property type="match status" value="1"/>
</dbReference>
<dbReference type="Proteomes" id="UP000318437">
    <property type="component" value="Unassembled WGS sequence"/>
</dbReference>
<dbReference type="Gene3D" id="1.10.287.470">
    <property type="entry name" value="Helix hairpin bin"/>
    <property type="match status" value="1"/>
</dbReference>
<comment type="subcellular location">
    <subcellularLocation>
        <location evidence="1">Cell envelope</location>
    </subcellularLocation>
</comment>